<feature type="binding site" evidence="7">
    <location>
        <position position="292"/>
    </location>
    <ligand>
        <name>Fe(2+)</name>
        <dbReference type="ChEBI" id="CHEBI:29033"/>
    </ligand>
</feature>
<dbReference type="InterPro" id="IPR033659">
    <property type="entry name" value="Ferrochelatase_N"/>
</dbReference>
<dbReference type="EC" id="4.98.1.1" evidence="7"/>
<dbReference type="CDD" id="cd03411">
    <property type="entry name" value="Ferrochelatase_N"/>
    <property type="match status" value="1"/>
</dbReference>
<keyword evidence="3 7" id="KW-0350">Heme biosynthesis</keyword>
<dbReference type="PANTHER" id="PTHR11108">
    <property type="entry name" value="FERROCHELATASE"/>
    <property type="match status" value="1"/>
</dbReference>
<accession>A0AAE2SFK4</accession>
<dbReference type="CDD" id="cd00419">
    <property type="entry name" value="Ferrochelatase_C"/>
    <property type="match status" value="1"/>
</dbReference>
<dbReference type="AlphaFoldDB" id="A0AAE2SFK4"/>
<evidence type="ECO:0000256" key="8">
    <source>
        <dbReference type="RuleBase" id="RU004185"/>
    </source>
</evidence>
<comment type="similarity">
    <text evidence="1 7 8">Belongs to the ferrochelatase family.</text>
</comment>
<evidence type="ECO:0000256" key="2">
    <source>
        <dbReference type="ARBA" id="ARBA00023004"/>
    </source>
</evidence>
<sequence>MSKPAALLLNLGSPDSTSIPDVRRYLEEFLSDDRVLDIPAWKRSLILKLFILPKRPAESAEAYSEVWTDEGSPLIVTSFEQQKLVSEQCDMPVYLAMRYGNPSTADIVKQIVDDGVTDLFIMPLYPHYAMSSYETAVVAAMDEINKLKPSMKTNLLQPFYQDDDYIEALVDSAKPHLEDDDDLLLFSYHGIPERHVQKSDPSHAHCLVRDDCCVTPHPCHATCYKHQCLATTKAFIDKIGIDQSKTAISFQSRLLRDPWLGPYTDFELKRFGKEGVKKIKVMCPAFVSDCLETLEEIGMRGVEEFTSTGGESLTLVPCMNAHPSWIKFLSNRINKWEQSLGAETKTLSSAT</sequence>
<dbReference type="GO" id="GO:0005737">
    <property type="term" value="C:cytoplasm"/>
    <property type="evidence" value="ECO:0007669"/>
    <property type="project" value="UniProtKB-SubCell"/>
</dbReference>
<organism evidence="9 10">
    <name type="scientific">Oceaniferula flava</name>
    <dbReference type="NCBI Taxonomy" id="2800421"/>
    <lineage>
        <taxon>Bacteria</taxon>
        <taxon>Pseudomonadati</taxon>
        <taxon>Verrucomicrobiota</taxon>
        <taxon>Verrucomicrobiia</taxon>
        <taxon>Verrucomicrobiales</taxon>
        <taxon>Verrucomicrobiaceae</taxon>
        <taxon>Oceaniferula</taxon>
    </lineage>
</organism>
<keyword evidence="10" id="KW-1185">Reference proteome</keyword>
<comment type="caution">
    <text evidence="9">The sequence shown here is derived from an EMBL/GenBank/DDBJ whole genome shotgun (WGS) entry which is preliminary data.</text>
</comment>
<comment type="subcellular location">
    <subcellularLocation>
        <location evidence="7">Cytoplasm</location>
    </subcellularLocation>
</comment>
<dbReference type="PANTHER" id="PTHR11108:SF1">
    <property type="entry name" value="FERROCHELATASE, MITOCHONDRIAL"/>
    <property type="match status" value="1"/>
</dbReference>
<evidence type="ECO:0000256" key="1">
    <source>
        <dbReference type="ARBA" id="ARBA00007718"/>
    </source>
</evidence>
<keyword evidence="7" id="KW-0479">Metal-binding</keyword>
<reference evidence="9" key="1">
    <citation type="submission" date="2021-01" db="EMBL/GenBank/DDBJ databases">
        <title>Modified the classification status of verrucomicrobia.</title>
        <authorList>
            <person name="Feng X."/>
        </authorList>
    </citation>
    <scope>NUCLEOTIDE SEQUENCE</scope>
    <source>
        <strain evidence="9">5K15</strain>
    </source>
</reference>
<evidence type="ECO:0000256" key="7">
    <source>
        <dbReference type="HAMAP-Rule" id="MF_00323"/>
    </source>
</evidence>
<gene>
    <name evidence="7 9" type="primary">hemH</name>
    <name evidence="9" type="ORF">JIN83_13510</name>
</gene>
<comment type="function">
    <text evidence="7">Catalyzes the ferrous insertion into protoporphyrin IX.</text>
</comment>
<dbReference type="Proteomes" id="UP000634206">
    <property type="component" value="Unassembled WGS sequence"/>
</dbReference>
<proteinExistence type="inferred from homology"/>
<name>A0AAE2SFK4_9BACT</name>
<dbReference type="InterPro" id="IPR001015">
    <property type="entry name" value="Ferrochelatase"/>
</dbReference>
<dbReference type="GO" id="GO:0004325">
    <property type="term" value="F:ferrochelatase activity"/>
    <property type="evidence" value="ECO:0007669"/>
    <property type="project" value="UniProtKB-UniRule"/>
</dbReference>
<evidence type="ECO:0000256" key="4">
    <source>
        <dbReference type="ARBA" id="ARBA00023239"/>
    </source>
</evidence>
<comment type="catalytic activity">
    <reaction evidence="7">
        <text>heme b + 2 H(+) = protoporphyrin IX + Fe(2+)</text>
        <dbReference type="Rhea" id="RHEA:22584"/>
        <dbReference type="ChEBI" id="CHEBI:15378"/>
        <dbReference type="ChEBI" id="CHEBI:29033"/>
        <dbReference type="ChEBI" id="CHEBI:57306"/>
        <dbReference type="ChEBI" id="CHEBI:60344"/>
        <dbReference type="EC" id="4.98.1.1"/>
    </reaction>
</comment>
<evidence type="ECO:0000313" key="9">
    <source>
        <dbReference type="EMBL" id="MBK1855984.1"/>
    </source>
</evidence>
<dbReference type="RefSeq" id="WP_309490596.1">
    <property type="nucleotide sequence ID" value="NZ_JAENIG010000009.1"/>
</dbReference>
<feature type="binding site" evidence="7">
    <location>
        <position position="189"/>
    </location>
    <ligand>
        <name>Fe(2+)</name>
        <dbReference type="ChEBI" id="CHEBI:29033"/>
    </ligand>
</feature>
<keyword evidence="2 7" id="KW-0408">Iron</keyword>
<evidence type="ECO:0000313" key="10">
    <source>
        <dbReference type="Proteomes" id="UP000634206"/>
    </source>
</evidence>
<protein>
    <recommendedName>
        <fullName evidence="7">Ferrochelatase</fullName>
        <ecNumber evidence="7">4.98.1.1</ecNumber>
    </recommendedName>
    <alternativeName>
        <fullName evidence="7">Heme synthase</fullName>
    </alternativeName>
    <alternativeName>
        <fullName evidence="7">Protoheme ferro-lyase</fullName>
    </alternativeName>
</protein>
<keyword evidence="4 7" id="KW-0456">Lyase</keyword>
<dbReference type="Gene3D" id="3.40.50.1400">
    <property type="match status" value="3"/>
</dbReference>
<evidence type="ECO:0000256" key="6">
    <source>
        <dbReference type="ARBA" id="ARBA00024536"/>
    </source>
</evidence>
<keyword evidence="7" id="KW-0963">Cytoplasm</keyword>
<dbReference type="EMBL" id="JAENIG010000009">
    <property type="protein sequence ID" value="MBK1855984.1"/>
    <property type="molecule type" value="Genomic_DNA"/>
</dbReference>
<dbReference type="GO" id="GO:0006783">
    <property type="term" value="P:heme biosynthetic process"/>
    <property type="evidence" value="ECO:0007669"/>
    <property type="project" value="UniProtKB-UniRule"/>
</dbReference>
<dbReference type="SUPFAM" id="SSF53800">
    <property type="entry name" value="Chelatase"/>
    <property type="match status" value="1"/>
</dbReference>
<comment type="pathway">
    <text evidence="7">Porphyrin-containing compound metabolism; protoheme biosynthesis; protoheme from protoporphyrin-IX: step 1/1.</text>
</comment>
<dbReference type="GO" id="GO:0046872">
    <property type="term" value="F:metal ion binding"/>
    <property type="evidence" value="ECO:0007669"/>
    <property type="project" value="UniProtKB-KW"/>
</dbReference>
<evidence type="ECO:0000256" key="5">
    <source>
        <dbReference type="ARBA" id="ARBA00023244"/>
    </source>
</evidence>
<dbReference type="Pfam" id="PF00762">
    <property type="entry name" value="Ferrochelatase"/>
    <property type="match status" value="1"/>
</dbReference>
<dbReference type="HAMAP" id="MF_00323">
    <property type="entry name" value="Ferrochelatase"/>
    <property type="match status" value="1"/>
</dbReference>
<evidence type="ECO:0000256" key="3">
    <source>
        <dbReference type="ARBA" id="ARBA00023133"/>
    </source>
</evidence>
<keyword evidence="5 7" id="KW-0627">Porphyrin biosynthesis</keyword>
<comment type="catalytic activity">
    <reaction evidence="6">
        <text>Fe-coproporphyrin III + 2 H(+) = coproporphyrin III + Fe(2+)</text>
        <dbReference type="Rhea" id="RHEA:49572"/>
        <dbReference type="ChEBI" id="CHEBI:15378"/>
        <dbReference type="ChEBI" id="CHEBI:29033"/>
        <dbReference type="ChEBI" id="CHEBI:68438"/>
        <dbReference type="ChEBI" id="CHEBI:131725"/>
        <dbReference type="EC" id="4.99.1.9"/>
    </reaction>
    <physiologicalReaction direction="right-to-left" evidence="6">
        <dbReference type="Rhea" id="RHEA:49574"/>
    </physiologicalReaction>
</comment>
<dbReference type="NCBIfam" id="TIGR00109">
    <property type="entry name" value="hemH"/>
    <property type="match status" value="1"/>
</dbReference>
<dbReference type="InterPro" id="IPR033644">
    <property type="entry name" value="Ferrochelatase_C"/>
</dbReference>